<dbReference type="PANTHER" id="PTHR36454:SF1">
    <property type="entry name" value="DUF1015 DOMAIN-CONTAINING PROTEIN"/>
    <property type="match status" value="1"/>
</dbReference>
<evidence type="ECO:0008006" key="3">
    <source>
        <dbReference type="Google" id="ProtNLM"/>
    </source>
</evidence>
<comment type="caution">
    <text evidence="1">The sequence shown here is derived from an EMBL/GenBank/DDBJ whole genome shotgun (WGS) entry which is preliminary data.</text>
</comment>
<feature type="non-terminal residue" evidence="1">
    <location>
        <position position="170"/>
    </location>
</feature>
<reference evidence="1 2" key="1">
    <citation type="submission" date="2009-08" db="EMBL/GenBank/DDBJ databases">
        <authorList>
            <person name="Weinstock G."/>
            <person name="Sodergren E."/>
            <person name="Clifton S."/>
            <person name="Fulton L."/>
            <person name="Fulton B."/>
            <person name="Courtney L."/>
            <person name="Fronick C."/>
            <person name="Harrison M."/>
            <person name="Strong C."/>
            <person name="Farmer C."/>
            <person name="Delahaunty K."/>
            <person name="Markovic C."/>
            <person name="Hall O."/>
            <person name="Minx P."/>
            <person name="Tomlinson C."/>
            <person name="Mitreva M."/>
            <person name="Nelson J."/>
            <person name="Hou S."/>
            <person name="Wollam A."/>
            <person name="Pepin K.H."/>
            <person name="Johnson M."/>
            <person name="Bhonagiri V."/>
            <person name="Nash W.E."/>
            <person name="Warren W."/>
            <person name="Chinwalla A."/>
            <person name="Mardis E.R."/>
            <person name="Wilson R.K."/>
        </authorList>
    </citation>
    <scope>NUCLEOTIDE SEQUENCE [LARGE SCALE GENOMIC DNA]</scope>
    <source>
        <strain evidence="1 2">L1-82</strain>
    </source>
</reference>
<dbReference type="AlphaFoldDB" id="C7GAG4"/>
<evidence type="ECO:0000313" key="2">
    <source>
        <dbReference type="Proteomes" id="UP000004828"/>
    </source>
</evidence>
<dbReference type="EMBL" id="ABYJ02000092">
    <property type="protein sequence ID" value="EEV01195.1"/>
    <property type="molecule type" value="Genomic_DNA"/>
</dbReference>
<accession>C7GAG4</accession>
<dbReference type="Pfam" id="PF06245">
    <property type="entry name" value="DUF1015"/>
    <property type="match status" value="1"/>
</dbReference>
<proteinExistence type="predicted"/>
<dbReference type="InterPro" id="IPR008323">
    <property type="entry name" value="UCP033563"/>
</dbReference>
<gene>
    <name evidence="1" type="ORF">ROSINTL182_06894</name>
</gene>
<organism evidence="1 2">
    <name type="scientific">Roseburia intestinalis L1-82</name>
    <dbReference type="NCBI Taxonomy" id="536231"/>
    <lineage>
        <taxon>Bacteria</taxon>
        <taxon>Bacillati</taxon>
        <taxon>Bacillota</taxon>
        <taxon>Clostridia</taxon>
        <taxon>Lachnospirales</taxon>
        <taxon>Lachnospiraceae</taxon>
        <taxon>Roseburia</taxon>
    </lineage>
</organism>
<evidence type="ECO:0000313" key="1">
    <source>
        <dbReference type="EMBL" id="EEV01195.1"/>
    </source>
</evidence>
<dbReference type="PANTHER" id="PTHR36454">
    <property type="entry name" value="LMO2823 PROTEIN"/>
    <property type="match status" value="1"/>
</dbReference>
<dbReference type="HOGENOM" id="CLU_1323392_0_0_9"/>
<protein>
    <recommendedName>
        <fullName evidence="3">DUF1015 domain-containing protein</fullName>
    </recommendedName>
</protein>
<name>C7GAG4_9FIRM</name>
<dbReference type="Proteomes" id="UP000004828">
    <property type="component" value="Unassembled WGS sequence"/>
</dbReference>
<sequence>MADIRPFMSIRPEKGKAAKIAALPYDVYNRKEATVEVEKNPESFLKIDRAETGYPLSVDMYDEKVYQRAHDLLWGMVEDGSFIRDQKKCYYIYELTMNGRTQTGITACASIDDYLNGVIKKHENTRAEKEADRIHHVDACNAQTGPIFLAYRSNPVINEIVEKVKAGEAE</sequence>